<dbReference type="RefSeq" id="WP_167857443.1">
    <property type="nucleotide sequence ID" value="NZ_SIJK02000031.1"/>
</dbReference>
<gene>
    <name evidence="1" type="ORF">EYB53_016215</name>
</gene>
<dbReference type="CDD" id="cd03801">
    <property type="entry name" value="GT4_PimA-like"/>
    <property type="match status" value="1"/>
</dbReference>
<keyword evidence="2" id="KW-1185">Reference proteome</keyword>
<dbReference type="PANTHER" id="PTHR12526:SF636">
    <property type="entry name" value="BLL3647 PROTEIN"/>
    <property type="match status" value="1"/>
</dbReference>
<evidence type="ECO:0000313" key="1">
    <source>
        <dbReference type="EMBL" id="MBP1467258.1"/>
    </source>
</evidence>
<dbReference type="PANTHER" id="PTHR12526">
    <property type="entry name" value="GLYCOSYLTRANSFERASE"/>
    <property type="match status" value="1"/>
</dbReference>
<name>A0ABS4DCU5_9CHLR</name>
<reference evidence="1 2" key="1">
    <citation type="submission" date="2021-03" db="EMBL/GenBank/DDBJ databases">
        <authorList>
            <person name="Grouzdev D.S."/>
        </authorList>
    </citation>
    <scope>NUCLEOTIDE SEQUENCE [LARGE SCALE GENOMIC DNA]</scope>
    <source>
        <strain evidence="1 2">M50-1</strain>
    </source>
</reference>
<protein>
    <submittedName>
        <fullName evidence="1">Glycosyltransferase family 4 protein</fullName>
    </submittedName>
</protein>
<evidence type="ECO:0000313" key="2">
    <source>
        <dbReference type="Proteomes" id="UP001193081"/>
    </source>
</evidence>
<dbReference type="Gene3D" id="3.40.50.2000">
    <property type="entry name" value="Glycogen Phosphorylase B"/>
    <property type="match status" value="1"/>
</dbReference>
<accession>A0ABS4DCU5</accession>
<comment type="caution">
    <text evidence="1">The sequence shown here is derived from an EMBL/GenBank/DDBJ whole genome shotgun (WGS) entry which is preliminary data.</text>
</comment>
<dbReference type="EMBL" id="SIJK02000031">
    <property type="protein sequence ID" value="MBP1467258.1"/>
    <property type="molecule type" value="Genomic_DNA"/>
</dbReference>
<dbReference type="Proteomes" id="UP001193081">
    <property type="component" value="Unassembled WGS sequence"/>
</dbReference>
<dbReference type="SUPFAM" id="SSF53756">
    <property type="entry name" value="UDP-Glycosyltransferase/glycogen phosphorylase"/>
    <property type="match status" value="1"/>
</dbReference>
<dbReference type="Pfam" id="PF13692">
    <property type="entry name" value="Glyco_trans_1_4"/>
    <property type="match status" value="1"/>
</dbReference>
<organism evidence="1 2">
    <name type="scientific">Candidatus Chloroploca mongolica</name>
    <dbReference type="NCBI Taxonomy" id="2528176"/>
    <lineage>
        <taxon>Bacteria</taxon>
        <taxon>Bacillati</taxon>
        <taxon>Chloroflexota</taxon>
        <taxon>Chloroflexia</taxon>
        <taxon>Chloroflexales</taxon>
        <taxon>Chloroflexineae</taxon>
        <taxon>Oscillochloridaceae</taxon>
        <taxon>Candidatus Chloroploca</taxon>
    </lineage>
</organism>
<proteinExistence type="predicted"/>
<sequence length="471" mass="51660">MNIPRIAYCSPVNPAPSGISDYSEELLPYLGQYADVTLFVEDGLKPVNPALPRHLEVLPIRRLEREARRRPFDALVYHMGNSPAHAAIWRQARRLPGVIVLHDLVLHHFMLWYAANVGRDIQQYVRAMEARYGDAGAHMAQLMIRSRFTDAAFDFPLCEPVLAAARGLIVHSRYVQEHVAALRPDLPVAIVPMGVPLPPPVERAAARAFLGLPPDALLLASFGHINAWKRVEPTLRVLGDLRAQGLDVRYLLVGSVSPNYDLMSLIERLRLGDAVIVTGHVPREQFEAYVAVADLCVNLRYPTGGETSASLLRLLGAGRPTLVSAVGSFAELPAGVVAQVDPGPAEYAQILAYCELLLGQPDLAQALGARARAYVATEHTLEASALGYIHTLACWYRWPVIQRYRPTPLWDVIPESVDLSGAPTSAAPRHPHPRAEDEVNPLIRRVATAMAELGLTEDDQVVLASIAQRIG</sequence>